<proteinExistence type="predicted"/>
<keyword evidence="2" id="KW-1185">Reference proteome</keyword>
<dbReference type="KEGG" id="cmr:Cycma_2664"/>
<dbReference type="HOGENOM" id="CLU_3403116_0_0_10"/>
<name>G0IYI0_CYCMS</name>
<dbReference type="AlphaFoldDB" id="G0IYI0"/>
<dbReference type="EMBL" id="CP002955">
    <property type="protein sequence ID" value="AEL26403.1"/>
    <property type="molecule type" value="Genomic_DNA"/>
</dbReference>
<reference evidence="2" key="1">
    <citation type="submission" date="2011-07" db="EMBL/GenBank/DDBJ databases">
        <title>The complete genome of Cyclobacterium marinum DSM 745.</title>
        <authorList>
            <person name="Lucas S."/>
            <person name="Han J."/>
            <person name="Lapidus A."/>
            <person name="Bruce D."/>
            <person name="Goodwin L."/>
            <person name="Pitluck S."/>
            <person name="Peters L."/>
            <person name="Kyrpides N."/>
            <person name="Mavromatis K."/>
            <person name="Ivanova N."/>
            <person name="Ovchinnikova G."/>
            <person name="Chertkov O."/>
            <person name="Detter J.C."/>
            <person name="Tapia R."/>
            <person name="Han C."/>
            <person name="Land M."/>
            <person name="Hauser L."/>
            <person name="Markowitz V."/>
            <person name="Cheng J.-F."/>
            <person name="Hugenholtz P."/>
            <person name="Woyke T."/>
            <person name="Wu D."/>
            <person name="Tindall B."/>
            <person name="Schuetze A."/>
            <person name="Brambilla E."/>
            <person name="Klenk H.-P."/>
            <person name="Eisen J.A."/>
        </authorList>
    </citation>
    <scope>NUCLEOTIDE SEQUENCE [LARGE SCALE GENOMIC DNA]</scope>
    <source>
        <strain evidence="2">ATCC 25205 / DSM 745 / LMG 13164 / NCIMB 1802</strain>
    </source>
</reference>
<accession>G0IYI0</accession>
<sequence length="30" mass="3494">MVENFTMAFLMFTISTHNIKIEPILSVKTH</sequence>
<protein>
    <submittedName>
        <fullName evidence="1">Uncharacterized protein</fullName>
    </submittedName>
</protein>
<dbReference type="Proteomes" id="UP000001635">
    <property type="component" value="Chromosome"/>
</dbReference>
<gene>
    <name evidence="1" type="ordered locus">Cycma_2664</name>
</gene>
<evidence type="ECO:0000313" key="2">
    <source>
        <dbReference type="Proteomes" id="UP000001635"/>
    </source>
</evidence>
<evidence type="ECO:0000313" key="1">
    <source>
        <dbReference type="EMBL" id="AEL26403.1"/>
    </source>
</evidence>
<organism evidence="1 2">
    <name type="scientific">Cyclobacterium marinum (strain ATCC 25205 / DSM 745 / LMG 13164 / NCIMB 1802)</name>
    <name type="common">Flectobacillus marinus</name>
    <dbReference type="NCBI Taxonomy" id="880070"/>
    <lineage>
        <taxon>Bacteria</taxon>
        <taxon>Pseudomonadati</taxon>
        <taxon>Bacteroidota</taxon>
        <taxon>Cytophagia</taxon>
        <taxon>Cytophagales</taxon>
        <taxon>Cyclobacteriaceae</taxon>
        <taxon>Cyclobacterium</taxon>
    </lineage>
</organism>